<evidence type="ECO:0000313" key="2">
    <source>
        <dbReference type="Proteomes" id="UP001233999"/>
    </source>
</evidence>
<protein>
    <submittedName>
        <fullName evidence="1">Uncharacterized protein</fullName>
    </submittedName>
</protein>
<feature type="non-terminal residue" evidence="1">
    <location>
        <position position="1"/>
    </location>
</feature>
<keyword evidence="2" id="KW-1185">Reference proteome</keyword>
<organism evidence="1 2">
    <name type="scientific">Diploptera punctata</name>
    <name type="common">Pacific beetle cockroach</name>
    <dbReference type="NCBI Taxonomy" id="6984"/>
    <lineage>
        <taxon>Eukaryota</taxon>
        <taxon>Metazoa</taxon>
        <taxon>Ecdysozoa</taxon>
        <taxon>Arthropoda</taxon>
        <taxon>Hexapoda</taxon>
        <taxon>Insecta</taxon>
        <taxon>Pterygota</taxon>
        <taxon>Neoptera</taxon>
        <taxon>Polyneoptera</taxon>
        <taxon>Dictyoptera</taxon>
        <taxon>Blattodea</taxon>
        <taxon>Blaberoidea</taxon>
        <taxon>Blaberidae</taxon>
        <taxon>Diplopterinae</taxon>
        <taxon>Diploptera</taxon>
    </lineage>
</organism>
<dbReference type="Proteomes" id="UP001233999">
    <property type="component" value="Unassembled WGS sequence"/>
</dbReference>
<reference evidence="1" key="1">
    <citation type="journal article" date="2023" name="IScience">
        <title>Live-bearing cockroach genome reveals convergent evolutionary mechanisms linked to viviparity in insects and beyond.</title>
        <authorList>
            <person name="Fouks B."/>
            <person name="Harrison M.C."/>
            <person name="Mikhailova A.A."/>
            <person name="Marchal E."/>
            <person name="English S."/>
            <person name="Carruthers M."/>
            <person name="Jennings E.C."/>
            <person name="Chiamaka E.L."/>
            <person name="Frigard R.A."/>
            <person name="Pippel M."/>
            <person name="Attardo G.M."/>
            <person name="Benoit J.B."/>
            <person name="Bornberg-Bauer E."/>
            <person name="Tobe S.S."/>
        </authorList>
    </citation>
    <scope>NUCLEOTIDE SEQUENCE</scope>
    <source>
        <strain evidence="1">Stay&amp;Tobe</strain>
    </source>
</reference>
<accession>A0AAD8ED00</accession>
<name>A0AAD8ED00_DIPPU</name>
<reference evidence="1" key="2">
    <citation type="submission" date="2023-05" db="EMBL/GenBank/DDBJ databases">
        <authorList>
            <person name="Fouks B."/>
        </authorList>
    </citation>
    <scope>NUCLEOTIDE SEQUENCE</scope>
    <source>
        <strain evidence="1">Stay&amp;Tobe</strain>
        <tissue evidence="1">Testes</tissue>
    </source>
</reference>
<sequence>SQFFSSLLFKKSDFILNQEDINTIEILSLLSGICLLNKKIISIKYFVLSNKSSIHNNPGR</sequence>
<dbReference type="AlphaFoldDB" id="A0AAD8ED00"/>
<dbReference type="EMBL" id="JASPKZ010007249">
    <property type="protein sequence ID" value="KAJ9585793.1"/>
    <property type="molecule type" value="Genomic_DNA"/>
</dbReference>
<comment type="caution">
    <text evidence="1">The sequence shown here is derived from an EMBL/GenBank/DDBJ whole genome shotgun (WGS) entry which is preliminary data.</text>
</comment>
<proteinExistence type="predicted"/>
<evidence type="ECO:0000313" key="1">
    <source>
        <dbReference type="EMBL" id="KAJ9585793.1"/>
    </source>
</evidence>
<gene>
    <name evidence="1" type="ORF">L9F63_002430</name>
</gene>
<feature type="non-terminal residue" evidence="1">
    <location>
        <position position="60"/>
    </location>
</feature>